<evidence type="ECO:0000313" key="2">
    <source>
        <dbReference type="Proteomes" id="UP001238450"/>
    </source>
</evidence>
<accession>A0AAJ1WQW2</accession>
<organism evidence="1 2">
    <name type="scientific">Croceifilum oryzae</name>
    <dbReference type="NCBI Taxonomy" id="1553429"/>
    <lineage>
        <taxon>Bacteria</taxon>
        <taxon>Bacillati</taxon>
        <taxon>Bacillota</taxon>
        <taxon>Bacilli</taxon>
        <taxon>Bacillales</taxon>
        <taxon>Thermoactinomycetaceae</taxon>
        <taxon>Croceifilum</taxon>
    </lineage>
</organism>
<gene>
    <name evidence="1" type="ORF">J2Z48_000058</name>
</gene>
<name>A0AAJ1WQW2_9BACL</name>
<comment type="caution">
    <text evidence="1">The sequence shown here is derived from an EMBL/GenBank/DDBJ whole genome shotgun (WGS) entry which is preliminary data.</text>
</comment>
<dbReference type="EMBL" id="JAUSUV010000001">
    <property type="protein sequence ID" value="MDQ0415900.1"/>
    <property type="molecule type" value="Genomic_DNA"/>
</dbReference>
<reference evidence="1 2" key="1">
    <citation type="submission" date="2023-07" db="EMBL/GenBank/DDBJ databases">
        <title>Genomic Encyclopedia of Type Strains, Phase IV (KMG-IV): sequencing the most valuable type-strain genomes for metagenomic binning, comparative biology and taxonomic classification.</title>
        <authorList>
            <person name="Goeker M."/>
        </authorList>
    </citation>
    <scope>NUCLEOTIDE SEQUENCE [LARGE SCALE GENOMIC DNA]</scope>
    <source>
        <strain evidence="1 2">DSM 46876</strain>
    </source>
</reference>
<sequence length="141" mass="16682">MMVWVCLAGVITYFVVWMLVKRSNWLYGSYYHNKASHLVVIADNTEQQLEWWIRSYYTNRRISGSHGKVSCLLIGHTEEADRLLEKLNRRYVELEFIHMPSDDGAVERWMKANQKVGERFIVMDLRVSYEEDTDKGKWSAS</sequence>
<dbReference type="AlphaFoldDB" id="A0AAJ1WQW2"/>
<dbReference type="Proteomes" id="UP001238450">
    <property type="component" value="Unassembled WGS sequence"/>
</dbReference>
<dbReference type="RefSeq" id="WP_307249866.1">
    <property type="nucleotide sequence ID" value="NZ_JAUSUV010000001.1"/>
</dbReference>
<protein>
    <submittedName>
        <fullName evidence="1">Uncharacterized protein</fullName>
    </submittedName>
</protein>
<evidence type="ECO:0000313" key="1">
    <source>
        <dbReference type="EMBL" id="MDQ0415900.1"/>
    </source>
</evidence>
<proteinExistence type="predicted"/>
<keyword evidence="2" id="KW-1185">Reference proteome</keyword>